<dbReference type="PANTHER" id="PTHR37826:SF2">
    <property type="entry name" value="ZINC-RIBBON DOMAIN-CONTAINING PROTEIN"/>
    <property type="match status" value="1"/>
</dbReference>
<reference evidence="3 4" key="1">
    <citation type="journal article" date="2020" name="Cell Host Microbe">
        <title>Functional and Genomic Variation between Human-Derived Isolates of Lachnospiraceae Reveals Inter- and Intra-Species Diversity.</title>
        <authorList>
            <person name="Sorbara M.T."/>
            <person name="Littmann E.R."/>
            <person name="Fontana E."/>
            <person name="Moody T.U."/>
            <person name="Kohout C.E."/>
            <person name="Gjonbalaj M."/>
            <person name="Eaton V."/>
            <person name="Seok R."/>
            <person name="Leiner I.M."/>
            <person name="Pamer E.G."/>
        </authorList>
    </citation>
    <scope>NUCLEOTIDE SEQUENCE [LARGE SCALE GENOMIC DNA]</scope>
    <source>
        <strain evidence="3 4">MSK.17.74</strain>
    </source>
</reference>
<evidence type="ECO:0000313" key="4">
    <source>
        <dbReference type="Proteomes" id="UP001644719"/>
    </source>
</evidence>
<comment type="caution">
    <text evidence="3">The sequence shown here is derived from an EMBL/GenBank/DDBJ whole genome shotgun (WGS) entry which is preliminary data.</text>
</comment>
<evidence type="ECO:0000256" key="1">
    <source>
        <dbReference type="SAM" id="MobiDB-lite"/>
    </source>
</evidence>
<evidence type="ECO:0000313" key="3">
    <source>
        <dbReference type="EMBL" id="NSG85452.1"/>
    </source>
</evidence>
<dbReference type="PANTHER" id="PTHR37826">
    <property type="entry name" value="FLOTILLIN BAND_7_5 DOMAIN PROTEIN"/>
    <property type="match status" value="1"/>
</dbReference>
<proteinExistence type="predicted"/>
<feature type="region of interest" description="Disordered" evidence="1">
    <location>
        <begin position="341"/>
        <end position="360"/>
    </location>
</feature>
<evidence type="ECO:0000259" key="2">
    <source>
        <dbReference type="Pfam" id="PF13421"/>
    </source>
</evidence>
<dbReference type="RefSeq" id="WP_148463723.1">
    <property type="nucleotide sequence ID" value="NZ_JAAITS010000019.1"/>
</dbReference>
<dbReference type="InterPro" id="IPR033880">
    <property type="entry name" value="SPFH_YdjI"/>
</dbReference>
<protein>
    <submittedName>
        <fullName evidence="3">SPFH domain-containing protein</fullName>
    </submittedName>
</protein>
<feature type="region of interest" description="Disordered" evidence="1">
    <location>
        <begin position="436"/>
        <end position="457"/>
    </location>
</feature>
<gene>
    <name evidence="3" type="ORF">G5B17_08385</name>
</gene>
<organism evidence="3 4">
    <name type="scientific">Blautia faecis</name>
    <dbReference type="NCBI Taxonomy" id="871665"/>
    <lineage>
        <taxon>Bacteria</taxon>
        <taxon>Bacillati</taxon>
        <taxon>Bacillota</taxon>
        <taxon>Clostridia</taxon>
        <taxon>Lachnospirales</taxon>
        <taxon>Lachnospiraceae</taxon>
        <taxon>Blautia</taxon>
    </lineage>
</organism>
<dbReference type="CDD" id="cd03408">
    <property type="entry name" value="SPFH_like_u1"/>
    <property type="match status" value="1"/>
</dbReference>
<dbReference type="CDD" id="cd00350">
    <property type="entry name" value="rubredoxin_like"/>
    <property type="match status" value="1"/>
</dbReference>
<keyword evidence="4" id="KW-1185">Reference proteome</keyword>
<dbReference type="EMBL" id="JAAITS010000019">
    <property type="protein sequence ID" value="NSG85452.1"/>
    <property type="molecule type" value="Genomic_DNA"/>
</dbReference>
<feature type="domain" description="SPFH" evidence="2">
    <location>
        <begin position="52"/>
        <end position="279"/>
    </location>
</feature>
<dbReference type="Pfam" id="PF13421">
    <property type="entry name" value="Band_7_1"/>
    <property type="match status" value="1"/>
</dbReference>
<accession>A0ABX2H7K7</accession>
<name>A0ABX2H7K7_9FIRM</name>
<dbReference type="Proteomes" id="UP001644719">
    <property type="component" value="Unassembled WGS sequence"/>
</dbReference>
<sequence>MGLIKAALGAAGGTLADQWKEFFYCDAIDNDVLAVKGQKRTSKRSSNTKGSDNIITTGSGIAVADGQCMMIVEQGKIVDICAEPGEYTYDASTEPSIFSGNLGDAIMNTFHTIGKRFTFGGDTGKDQRVYYFNTKELVDNKFGTPNPIPFRVVDQNIGLDIDVSVRCSGVYSYRIADPLLFYSNVCGNFEQQYDREQIEGQLKTEFISALQPAFASISQQGIRPSALPAHAMELCDAMNQALTQKWSQLRGLVIVSVAMNPITLPEEDAQMIKEAQRMAILRNPAMAAATLAGAQADAMKTAAGNAGGAMTGFMGMNMAGMTGGFNAQNLYAMGQQQAAQAQQMAQPQPNPAVSQAQAGGSAPAADQWKCSCGAMVSGNFCPECGAKKPQTPAANASWTCSCGAVNTGKFCTNCGSPKPAMKPRYRCDKCGWEPEDPTNPPKFCPNCGDPFNENDTQ</sequence>